<dbReference type="PROSITE" id="PS50109">
    <property type="entry name" value="HIS_KIN"/>
    <property type="match status" value="1"/>
</dbReference>
<feature type="domain" description="Histidine kinase" evidence="13">
    <location>
        <begin position="454"/>
        <end position="672"/>
    </location>
</feature>
<keyword evidence="12" id="KW-0472">Membrane</keyword>
<keyword evidence="5" id="KW-0808">Transferase</keyword>
<dbReference type="SUPFAM" id="SSF55781">
    <property type="entry name" value="GAF domain-like"/>
    <property type="match status" value="1"/>
</dbReference>
<dbReference type="CDD" id="cd00075">
    <property type="entry name" value="HATPase"/>
    <property type="match status" value="1"/>
</dbReference>
<dbReference type="Pfam" id="PF02518">
    <property type="entry name" value="HATPase_c"/>
    <property type="match status" value="1"/>
</dbReference>
<protein>
    <recommendedName>
        <fullName evidence="3">histidine kinase</fullName>
        <ecNumber evidence="3">2.7.13.3</ecNumber>
    </recommendedName>
</protein>
<evidence type="ECO:0000256" key="10">
    <source>
        <dbReference type="ARBA" id="ARBA00022989"/>
    </source>
</evidence>
<dbReference type="InterPro" id="IPR029016">
    <property type="entry name" value="GAF-like_dom_sf"/>
</dbReference>
<dbReference type="RefSeq" id="WP_310370369.1">
    <property type="nucleotide sequence ID" value="NZ_JAVDYB010000001.1"/>
</dbReference>
<dbReference type="EC" id="2.7.13.3" evidence="3"/>
<dbReference type="InterPro" id="IPR007891">
    <property type="entry name" value="CHASE3"/>
</dbReference>
<dbReference type="GO" id="GO:0005524">
    <property type="term" value="F:ATP binding"/>
    <property type="evidence" value="ECO:0007669"/>
    <property type="project" value="UniProtKB-KW"/>
</dbReference>
<dbReference type="InterPro" id="IPR003018">
    <property type="entry name" value="GAF"/>
</dbReference>
<keyword evidence="8 15" id="KW-0418">Kinase</keyword>
<dbReference type="GO" id="GO:0000155">
    <property type="term" value="F:phosphorelay sensor kinase activity"/>
    <property type="evidence" value="ECO:0007669"/>
    <property type="project" value="InterPro"/>
</dbReference>
<dbReference type="InterPro" id="IPR003661">
    <property type="entry name" value="HisK_dim/P_dom"/>
</dbReference>
<dbReference type="InterPro" id="IPR005467">
    <property type="entry name" value="His_kinase_dom"/>
</dbReference>
<keyword evidence="16" id="KW-1185">Reference proteome</keyword>
<dbReference type="FunFam" id="3.30.565.10:FF:000037">
    <property type="entry name" value="Hybrid sensor histidine kinase/response regulator"/>
    <property type="match status" value="1"/>
</dbReference>
<evidence type="ECO:0000256" key="9">
    <source>
        <dbReference type="ARBA" id="ARBA00022840"/>
    </source>
</evidence>
<evidence type="ECO:0000256" key="4">
    <source>
        <dbReference type="ARBA" id="ARBA00022553"/>
    </source>
</evidence>
<keyword evidence="7" id="KW-0547">Nucleotide-binding</keyword>
<dbReference type="CDD" id="cd06225">
    <property type="entry name" value="HAMP"/>
    <property type="match status" value="1"/>
</dbReference>
<feature type="domain" description="HAMP" evidence="14">
    <location>
        <begin position="211"/>
        <end position="264"/>
    </location>
</feature>
<keyword evidence="11" id="KW-0902">Two-component regulatory system</keyword>
<gene>
    <name evidence="15" type="ORF">J2S41_004618</name>
</gene>
<evidence type="ECO:0000259" key="13">
    <source>
        <dbReference type="PROSITE" id="PS50109"/>
    </source>
</evidence>
<proteinExistence type="predicted"/>
<keyword evidence="6 12" id="KW-0812">Transmembrane</keyword>
<dbReference type="InterPro" id="IPR050736">
    <property type="entry name" value="Sensor_HK_Regulatory"/>
</dbReference>
<dbReference type="PROSITE" id="PS50885">
    <property type="entry name" value="HAMP"/>
    <property type="match status" value="1"/>
</dbReference>
<dbReference type="InterPro" id="IPR036890">
    <property type="entry name" value="HATPase_C_sf"/>
</dbReference>
<sequence>MSSQAPARSAAGSVGALLTRTFAVLVALIVMSGAAGIAATEVQVRSVRELDDHVVPMRLVNAELRGVMTDGQRALRGYLLTADARFLEAYEAAVRDYPAVATRLEDMVLTSAENTAVTVQLDRAEAWWALAAQQRLAPPRSDQAVEYAEHGKNLFDAYLAENRALDATMAARAARLGARAERLRRTTVGALVSVTVLATVLAVAGGAWTRRRITRPLGRLVTVLGELGEGRFDARVPTRDGPAEVRAVGEAVNLLAAEIERTRHADRELSRLRLAARRVGTAVRSHLSEGEVLAEAGRGLGEMLDAEHVVIRLAGGTTTTWCAPGATGPCAPLAEADAGWLLGSAAQGAVWVSEDVRAGTDPGVPEPERRGFREARASGVVSIVFGNGTESLGVLTMMRAGDGRPWDPVEIRMAESVAADLGHGLHQARLYETEQELVSRLKEIDDVKTDFMSTVSHELRTPLTSIAGYVEMLQDEDAGPLNTNQAKMLGVIARNTSRLRGLIEDLLILSRIEAGTFRASRGAVDLTGLISGAYAAIGPAADKSGVSLSVSAEDDLGIVADRDQIDRVLSNLLSNAVKFTPSGGAVTLTARRDGDEVQIEVADTGMGIPAGEQDRLFTRFFRASNANHLAVPGTGLGLTIVRTIVRNHGGTITAVSEENVGTTVTVRLPAGEPAATGSAPAPSA</sequence>
<comment type="catalytic activity">
    <reaction evidence="1">
        <text>ATP + protein L-histidine = ADP + protein N-phospho-L-histidine.</text>
        <dbReference type="EC" id="2.7.13.3"/>
    </reaction>
</comment>
<name>A0AAE3YSI4_9ACTN</name>
<dbReference type="Pfam" id="PF00672">
    <property type="entry name" value="HAMP"/>
    <property type="match status" value="1"/>
</dbReference>
<evidence type="ECO:0000256" key="6">
    <source>
        <dbReference type="ARBA" id="ARBA00022692"/>
    </source>
</evidence>
<dbReference type="Gene3D" id="3.30.565.10">
    <property type="entry name" value="Histidine kinase-like ATPase, C-terminal domain"/>
    <property type="match status" value="1"/>
</dbReference>
<evidence type="ECO:0000256" key="8">
    <source>
        <dbReference type="ARBA" id="ARBA00022777"/>
    </source>
</evidence>
<dbReference type="PANTHER" id="PTHR43711:SF1">
    <property type="entry name" value="HISTIDINE KINASE 1"/>
    <property type="match status" value="1"/>
</dbReference>
<dbReference type="FunFam" id="1.10.287.130:FF:000001">
    <property type="entry name" value="Two-component sensor histidine kinase"/>
    <property type="match status" value="1"/>
</dbReference>
<evidence type="ECO:0000256" key="12">
    <source>
        <dbReference type="SAM" id="Phobius"/>
    </source>
</evidence>
<dbReference type="PANTHER" id="PTHR43711">
    <property type="entry name" value="TWO-COMPONENT HISTIDINE KINASE"/>
    <property type="match status" value="1"/>
</dbReference>
<dbReference type="PRINTS" id="PR00344">
    <property type="entry name" value="BCTRLSENSOR"/>
</dbReference>
<dbReference type="SMART" id="SM00304">
    <property type="entry name" value="HAMP"/>
    <property type="match status" value="1"/>
</dbReference>
<comment type="caution">
    <text evidence="15">The sequence shown here is derived from an EMBL/GenBank/DDBJ whole genome shotgun (WGS) entry which is preliminary data.</text>
</comment>
<dbReference type="InterPro" id="IPR003660">
    <property type="entry name" value="HAMP_dom"/>
</dbReference>
<keyword evidence="10 12" id="KW-1133">Transmembrane helix</keyword>
<dbReference type="InterPro" id="IPR004358">
    <property type="entry name" value="Sig_transdc_His_kin-like_C"/>
</dbReference>
<comment type="subcellular location">
    <subcellularLocation>
        <location evidence="2">Cell membrane</location>
    </subcellularLocation>
</comment>
<dbReference type="SMART" id="SM00388">
    <property type="entry name" value="HisKA"/>
    <property type="match status" value="1"/>
</dbReference>
<dbReference type="Pfam" id="PF05227">
    <property type="entry name" value="CHASE3"/>
    <property type="match status" value="1"/>
</dbReference>
<dbReference type="Gene3D" id="3.30.450.40">
    <property type="match status" value="1"/>
</dbReference>
<keyword evidence="9" id="KW-0067">ATP-binding</keyword>
<evidence type="ECO:0000313" key="15">
    <source>
        <dbReference type="EMBL" id="MDR7277840.1"/>
    </source>
</evidence>
<evidence type="ECO:0000256" key="3">
    <source>
        <dbReference type="ARBA" id="ARBA00012438"/>
    </source>
</evidence>
<feature type="transmembrane region" description="Helical" evidence="12">
    <location>
        <begin position="20"/>
        <end position="39"/>
    </location>
</feature>
<evidence type="ECO:0000313" key="16">
    <source>
        <dbReference type="Proteomes" id="UP001183643"/>
    </source>
</evidence>
<dbReference type="SMART" id="SM00387">
    <property type="entry name" value="HATPase_c"/>
    <property type="match status" value="1"/>
</dbReference>
<reference evidence="15" key="1">
    <citation type="submission" date="2023-07" db="EMBL/GenBank/DDBJ databases">
        <title>Sequencing the genomes of 1000 actinobacteria strains.</title>
        <authorList>
            <person name="Klenk H.-P."/>
        </authorList>
    </citation>
    <scope>NUCLEOTIDE SEQUENCE</scope>
    <source>
        <strain evidence="15">DSM 44707</strain>
    </source>
</reference>
<evidence type="ECO:0000259" key="14">
    <source>
        <dbReference type="PROSITE" id="PS50885"/>
    </source>
</evidence>
<dbReference type="Gene3D" id="1.10.287.130">
    <property type="match status" value="1"/>
</dbReference>
<dbReference type="EMBL" id="JAVDYB010000001">
    <property type="protein sequence ID" value="MDR7277840.1"/>
    <property type="molecule type" value="Genomic_DNA"/>
</dbReference>
<dbReference type="SUPFAM" id="SSF158472">
    <property type="entry name" value="HAMP domain-like"/>
    <property type="match status" value="1"/>
</dbReference>
<dbReference type="SMART" id="SM00065">
    <property type="entry name" value="GAF"/>
    <property type="match status" value="1"/>
</dbReference>
<dbReference type="InterPro" id="IPR036097">
    <property type="entry name" value="HisK_dim/P_sf"/>
</dbReference>
<feature type="transmembrane region" description="Helical" evidence="12">
    <location>
        <begin position="188"/>
        <end position="208"/>
    </location>
</feature>
<dbReference type="Gene3D" id="6.10.340.10">
    <property type="match status" value="1"/>
</dbReference>
<evidence type="ECO:0000256" key="7">
    <source>
        <dbReference type="ARBA" id="ARBA00022741"/>
    </source>
</evidence>
<dbReference type="AlphaFoldDB" id="A0AAE3YSI4"/>
<dbReference type="CDD" id="cd00082">
    <property type="entry name" value="HisKA"/>
    <property type="match status" value="1"/>
</dbReference>
<dbReference type="GO" id="GO:0005886">
    <property type="term" value="C:plasma membrane"/>
    <property type="evidence" value="ECO:0007669"/>
    <property type="project" value="UniProtKB-SubCell"/>
</dbReference>
<dbReference type="InterPro" id="IPR003594">
    <property type="entry name" value="HATPase_dom"/>
</dbReference>
<evidence type="ECO:0000256" key="2">
    <source>
        <dbReference type="ARBA" id="ARBA00004236"/>
    </source>
</evidence>
<dbReference type="Pfam" id="PF00512">
    <property type="entry name" value="HisKA"/>
    <property type="match status" value="1"/>
</dbReference>
<evidence type="ECO:0000256" key="5">
    <source>
        <dbReference type="ARBA" id="ARBA00022679"/>
    </source>
</evidence>
<dbReference type="SUPFAM" id="SSF47384">
    <property type="entry name" value="Homodimeric domain of signal transducing histidine kinase"/>
    <property type="match status" value="1"/>
</dbReference>
<evidence type="ECO:0000256" key="1">
    <source>
        <dbReference type="ARBA" id="ARBA00000085"/>
    </source>
</evidence>
<evidence type="ECO:0000256" key="11">
    <source>
        <dbReference type="ARBA" id="ARBA00023012"/>
    </source>
</evidence>
<dbReference type="SUPFAM" id="SSF55874">
    <property type="entry name" value="ATPase domain of HSP90 chaperone/DNA topoisomerase II/histidine kinase"/>
    <property type="match status" value="1"/>
</dbReference>
<organism evidence="15 16">
    <name type="scientific">Catenuloplanes atrovinosus</name>
    <dbReference type="NCBI Taxonomy" id="137266"/>
    <lineage>
        <taxon>Bacteria</taxon>
        <taxon>Bacillati</taxon>
        <taxon>Actinomycetota</taxon>
        <taxon>Actinomycetes</taxon>
        <taxon>Micromonosporales</taxon>
        <taxon>Micromonosporaceae</taxon>
        <taxon>Catenuloplanes</taxon>
    </lineage>
</organism>
<dbReference type="Proteomes" id="UP001183643">
    <property type="component" value="Unassembled WGS sequence"/>
</dbReference>
<accession>A0AAE3YSI4</accession>
<keyword evidence="4" id="KW-0597">Phosphoprotein</keyword>